<dbReference type="EMBL" id="CM042882">
    <property type="protein sequence ID" value="KAI4382096.1"/>
    <property type="molecule type" value="Genomic_DNA"/>
</dbReference>
<reference evidence="2" key="1">
    <citation type="journal article" date="2023" name="Front. Plant Sci.">
        <title>Chromosomal-level genome assembly of Melastoma candidum provides insights into trichome evolution.</title>
        <authorList>
            <person name="Zhong Y."/>
            <person name="Wu W."/>
            <person name="Sun C."/>
            <person name="Zou P."/>
            <person name="Liu Y."/>
            <person name="Dai S."/>
            <person name="Zhou R."/>
        </authorList>
    </citation>
    <scope>NUCLEOTIDE SEQUENCE [LARGE SCALE GENOMIC DNA]</scope>
</reference>
<evidence type="ECO:0000313" key="1">
    <source>
        <dbReference type="EMBL" id="KAI4382096.1"/>
    </source>
</evidence>
<keyword evidence="2" id="KW-1185">Reference proteome</keyword>
<name>A0ACB9RSD3_9MYRT</name>
<sequence>MAFNHGNNLLSSPLGCLTILLLIVLSYDQPASLAETVKGSGAVNEAKLIRARFGIGSRPPRCDGRCGSCGRCEAVQVPTNPQLEAVDGRERSSRFRSLLGTGRGRSEGRGNTDYMPVSWKCKCGKFIFDP</sequence>
<protein>
    <submittedName>
        <fullName evidence="1">Uncharacterized protein</fullName>
    </submittedName>
</protein>
<evidence type="ECO:0000313" key="2">
    <source>
        <dbReference type="Proteomes" id="UP001057402"/>
    </source>
</evidence>
<organism evidence="1 2">
    <name type="scientific">Melastoma candidum</name>
    <dbReference type="NCBI Taxonomy" id="119954"/>
    <lineage>
        <taxon>Eukaryota</taxon>
        <taxon>Viridiplantae</taxon>
        <taxon>Streptophyta</taxon>
        <taxon>Embryophyta</taxon>
        <taxon>Tracheophyta</taxon>
        <taxon>Spermatophyta</taxon>
        <taxon>Magnoliopsida</taxon>
        <taxon>eudicotyledons</taxon>
        <taxon>Gunneridae</taxon>
        <taxon>Pentapetalae</taxon>
        <taxon>rosids</taxon>
        <taxon>malvids</taxon>
        <taxon>Myrtales</taxon>
        <taxon>Melastomataceae</taxon>
        <taxon>Melastomatoideae</taxon>
        <taxon>Melastomateae</taxon>
        <taxon>Melastoma</taxon>
    </lineage>
</organism>
<dbReference type="Proteomes" id="UP001057402">
    <property type="component" value="Chromosome 3"/>
</dbReference>
<accession>A0ACB9RSD3</accession>
<gene>
    <name evidence="1" type="ORF">MLD38_008101</name>
</gene>
<proteinExistence type="predicted"/>
<comment type="caution">
    <text evidence="1">The sequence shown here is derived from an EMBL/GenBank/DDBJ whole genome shotgun (WGS) entry which is preliminary data.</text>
</comment>